<comment type="subcellular location">
    <subcellularLocation>
        <location evidence="1">Membrane</location>
        <topology evidence="1">Multi-pass membrane protein</topology>
    </subcellularLocation>
</comment>
<feature type="transmembrane region" description="Helical" evidence="18">
    <location>
        <begin position="312"/>
        <end position="336"/>
    </location>
</feature>
<keyword evidence="7 18" id="KW-1133">Transmembrane helix</keyword>
<evidence type="ECO:0000256" key="13">
    <source>
        <dbReference type="ARBA" id="ARBA00041418"/>
    </source>
</evidence>
<reference evidence="19" key="1">
    <citation type="submission" date="2022-06" db="EMBL/GenBank/DDBJ databases">
        <title>Genome sequence of Phormidium yuhuli AB48 isolated from an industrial photobioreactor environment.</title>
        <authorList>
            <person name="Qiu Y."/>
            <person name="Noonan A.J.C."/>
            <person name="Dofher K."/>
            <person name="Koch M."/>
            <person name="Kieft B."/>
            <person name="Lin X."/>
            <person name="Ziels R.M."/>
            <person name="Hallam S.J."/>
        </authorList>
    </citation>
    <scope>NUCLEOTIDE SEQUENCE</scope>
    <source>
        <strain evidence="19">AB48</strain>
    </source>
</reference>
<comment type="function">
    <text evidence="16">Peptidoglycan polymerase that is essential for cell division.</text>
</comment>
<comment type="catalytic activity">
    <reaction evidence="15">
        <text>[GlcNAc-(1-&gt;4)-Mur2Ac(oyl-L-Ala-gamma-D-Glu-L-Lys-D-Ala-D-Ala)](n)-di-trans,octa-cis-undecaprenyl diphosphate + beta-D-GlcNAc-(1-&gt;4)-Mur2Ac(oyl-L-Ala-gamma-D-Glu-L-Lys-D-Ala-D-Ala)-di-trans,octa-cis-undecaprenyl diphosphate = [GlcNAc-(1-&gt;4)-Mur2Ac(oyl-L-Ala-gamma-D-Glu-L-Lys-D-Ala-D-Ala)](n+1)-di-trans,octa-cis-undecaprenyl diphosphate + di-trans,octa-cis-undecaprenyl diphosphate + H(+)</text>
        <dbReference type="Rhea" id="RHEA:23708"/>
        <dbReference type="Rhea" id="RHEA-COMP:9602"/>
        <dbReference type="Rhea" id="RHEA-COMP:9603"/>
        <dbReference type="ChEBI" id="CHEBI:15378"/>
        <dbReference type="ChEBI" id="CHEBI:58405"/>
        <dbReference type="ChEBI" id="CHEBI:60033"/>
        <dbReference type="ChEBI" id="CHEBI:78435"/>
        <dbReference type="EC" id="2.4.99.28"/>
    </reaction>
</comment>
<dbReference type="InterPro" id="IPR001182">
    <property type="entry name" value="FtsW/RodA"/>
</dbReference>
<keyword evidence="2" id="KW-0328">Glycosyltransferase</keyword>
<proteinExistence type="inferred from homology"/>
<feature type="transmembrane region" description="Helical" evidence="18">
    <location>
        <begin position="235"/>
        <end position="253"/>
    </location>
</feature>
<evidence type="ECO:0000256" key="16">
    <source>
        <dbReference type="ARBA" id="ARBA00049966"/>
    </source>
</evidence>
<evidence type="ECO:0000256" key="12">
    <source>
        <dbReference type="ARBA" id="ARBA00041185"/>
    </source>
</evidence>
<feature type="transmembrane region" description="Helical" evidence="18">
    <location>
        <begin position="62"/>
        <end position="80"/>
    </location>
</feature>
<dbReference type="Proteomes" id="UP001056708">
    <property type="component" value="Chromosome"/>
</dbReference>
<feature type="transmembrane region" description="Helical" evidence="18">
    <location>
        <begin position="192"/>
        <end position="214"/>
    </location>
</feature>
<feature type="region of interest" description="Disordered" evidence="17">
    <location>
        <begin position="381"/>
        <end position="405"/>
    </location>
</feature>
<dbReference type="PANTHER" id="PTHR30474:SF2">
    <property type="entry name" value="PEPTIDOGLYCAN GLYCOSYLTRANSFERASE FTSW-RELATED"/>
    <property type="match status" value="1"/>
</dbReference>
<dbReference type="EC" id="2.4.99.28" evidence="14"/>
<evidence type="ECO:0000256" key="10">
    <source>
        <dbReference type="ARBA" id="ARBA00033270"/>
    </source>
</evidence>
<feature type="transmembrane region" description="Helical" evidence="18">
    <location>
        <begin position="273"/>
        <end position="300"/>
    </location>
</feature>
<evidence type="ECO:0000256" key="4">
    <source>
        <dbReference type="ARBA" id="ARBA00022692"/>
    </source>
</evidence>
<keyword evidence="20" id="KW-1185">Reference proteome</keyword>
<keyword evidence="5" id="KW-0133">Cell shape</keyword>
<evidence type="ECO:0000256" key="15">
    <source>
        <dbReference type="ARBA" id="ARBA00049902"/>
    </source>
</evidence>
<gene>
    <name evidence="19" type="ORF">NEA10_10035</name>
</gene>
<evidence type="ECO:0000256" key="14">
    <source>
        <dbReference type="ARBA" id="ARBA00044770"/>
    </source>
</evidence>
<evidence type="ECO:0000313" key="20">
    <source>
        <dbReference type="Proteomes" id="UP001056708"/>
    </source>
</evidence>
<evidence type="ECO:0000256" key="3">
    <source>
        <dbReference type="ARBA" id="ARBA00022679"/>
    </source>
</evidence>
<protein>
    <recommendedName>
        <fullName evidence="12">Probable peptidoglycan glycosyltransferase FtsW</fullName>
        <ecNumber evidence="14">2.4.99.28</ecNumber>
    </recommendedName>
    <alternativeName>
        <fullName evidence="13">Cell division protein FtsW</fullName>
    </alternativeName>
    <alternativeName>
        <fullName evidence="10">Cell wall polymerase</fullName>
    </alternativeName>
    <alternativeName>
        <fullName evidence="9">Peptidoglycan polymerase</fullName>
    </alternativeName>
</protein>
<dbReference type="PANTHER" id="PTHR30474">
    <property type="entry name" value="CELL CYCLE PROTEIN"/>
    <property type="match status" value="1"/>
</dbReference>
<keyword evidence="3" id="KW-0808">Transferase</keyword>
<evidence type="ECO:0000256" key="11">
    <source>
        <dbReference type="ARBA" id="ARBA00038053"/>
    </source>
</evidence>
<organism evidence="19 20">
    <name type="scientific">Phormidium yuhuli AB48</name>
    <dbReference type="NCBI Taxonomy" id="2940671"/>
    <lineage>
        <taxon>Bacteria</taxon>
        <taxon>Bacillati</taxon>
        <taxon>Cyanobacteriota</taxon>
        <taxon>Cyanophyceae</taxon>
        <taxon>Oscillatoriophycideae</taxon>
        <taxon>Oscillatoriales</taxon>
        <taxon>Oscillatoriaceae</taxon>
        <taxon>Phormidium</taxon>
        <taxon>Phormidium yuhuli</taxon>
    </lineage>
</organism>
<evidence type="ECO:0000256" key="7">
    <source>
        <dbReference type="ARBA" id="ARBA00022989"/>
    </source>
</evidence>
<keyword evidence="4 18" id="KW-0812">Transmembrane</keyword>
<evidence type="ECO:0000256" key="17">
    <source>
        <dbReference type="SAM" id="MobiDB-lite"/>
    </source>
</evidence>
<comment type="similarity">
    <text evidence="11">Belongs to the SEDS family. FtsW subfamily.</text>
</comment>
<evidence type="ECO:0000256" key="18">
    <source>
        <dbReference type="SAM" id="Phobius"/>
    </source>
</evidence>
<evidence type="ECO:0000256" key="6">
    <source>
        <dbReference type="ARBA" id="ARBA00022984"/>
    </source>
</evidence>
<evidence type="ECO:0000256" key="9">
    <source>
        <dbReference type="ARBA" id="ARBA00032370"/>
    </source>
</evidence>
<sequence>MNVWSLIPLYDDSIGQWSWEARLLRWLTFVWLGAGLLVLFSASYPSAALELGDGAYYVKRQLLWLVVGLVVFNTTVHTPLHRCLAIAHWGVLILLGLLLLILVPGLGTTVNGATRWISLGFIPIQPSELIKPFLILQGAIVFGRWNRLSVGQRLFWLAILILILGCIILQPNLSTTAMCGMMLWLMALAAGIPYRILLGTAGGGVLLAALSLSFKAYQRRRVLSFLNPWDAVSGDGYQLVQSLLAVGSGGVWGHGFGMSQQKLSYLPIHESDFIFAVFAEEFGFIGSLILILFLIAYGTLALRVALNARNLLSQLVAIGVMVALVGQSFINIAVATGTLPTTGLPLPLFSYGGSSAIASLMAAGLLVRVAREGSQAEVISLSPPSTALDRPVKKANKSSRASRPS</sequence>
<dbReference type="RefSeq" id="WP_252665202.1">
    <property type="nucleotide sequence ID" value="NZ_CP098611.1"/>
</dbReference>
<feature type="transmembrane region" description="Helical" evidence="18">
    <location>
        <begin position="348"/>
        <end position="367"/>
    </location>
</feature>
<keyword evidence="8 18" id="KW-0472">Membrane</keyword>
<feature type="transmembrane region" description="Helical" evidence="18">
    <location>
        <begin position="86"/>
        <end position="106"/>
    </location>
</feature>
<accession>A0ABY5AUT6</accession>
<feature type="transmembrane region" description="Helical" evidence="18">
    <location>
        <begin position="154"/>
        <end position="172"/>
    </location>
</feature>
<dbReference type="Pfam" id="PF01098">
    <property type="entry name" value="FTSW_RODA_SPOVE"/>
    <property type="match status" value="1"/>
</dbReference>
<evidence type="ECO:0000256" key="5">
    <source>
        <dbReference type="ARBA" id="ARBA00022960"/>
    </source>
</evidence>
<evidence type="ECO:0000256" key="2">
    <source>
        <dbReference type="ARBA" id="ARBA00022676"/>
    </source>
</evidence>
<dbReference type="EMBL" id="CP098611">
    <property type="protein sequence ID" value="USR93028.1"/>
    <property type="molecule type" value="Genomic_DNA"/>
</dbReference>
<evidence type="ECO:0000256" key="8">
    <source>
        <dbReference type="ARBA" id="ARBA00023136"/>
    </source>
</evidence>
<evidence type="ECO:0000313" key="19">
    <source>
        <dbReference type="EMBL" id="USR93028.1"/>
    </source>
</evidence>
<keyword evidence="6" id="KW-0573">Peptidoglycan synthesis</keyword>
<feature type="transmembrane region" description="Helical" evidence="18">
    <location>
        <begin position="23"/>
        <end position="42"/>
    </location>
</feature>
<evidence type="ECO:0000256" key="1">
    <source>
        <dbReference type="ARBA" id="ARBA00004141"/>
    </source>
</evidence>
<name>A0ABY5AUT6_9CYAN</name>